<evidence type="ECO:0000313" key="2">
    <source>
        <dbReference type="EMBL" id="OGE99710.1"/>
    </source>
</evidence>
<protein>
    <submittedName>
        <fullName evidence="2">Uncharacterized protein</fullName>
    </submittedName>
</protein>
<keyword evidence="1" id="KW-0472">Membrane</keyword>
<dbReference type="EMBL" id="MFFF01000017">
    <property type="protein sequence ID" value="OGE99710.1"/>
    <property type="molecule type" value="Genomic_DNA"/>
</dbReference>
<feature type="transmembrane region" description="Helical" evidence="1">
    <location>
        <begin position="71"/>
        <end position="90"/>
    </location>
</feature>
<gene>
    <name evidence="2" type="ORF">A3J05_01740</name>
</gene>
<evidence type="ECO:0000256" key="1">
    <source>
        <dbReference type="SAM" id="Phobius"/>
    </source>
</evidence>
<sequence length="135" mass="15129">MNYIVTHGSEKIEHYYGDAVRMLFLVAAIIMLTSLPMFDQYINIPTVFSVLAILILGLAAGLTNPRQIWDAGINMGVSSAGFLVFMTYAVNSYQASTGEKFFLTNLVLGFTFLLSTYFSVKTFRGLFLQRRDSDK</sequence>
<proteinExistence type="predicted"/>
<name>A0A1F5QD67_9BACT</name>
<dbReference type="Proteomes" id="UP000177235">
    <property type="component" value="Unassembled WGS sequence"/>
</dbReference>
<organism evidence="2 3">
    <name type="scientific">Candidatus Doudnabacteria bacterium RIFCSPLOWO2_02_FULL_48_13</name>
    <dbReference type="NCBI Taxonomy" id="1817845"/>
    <lineage>
        <taxon>Bacteria</taxon>
        <taxon>Candidatus Doudnaibacteriota</taxon>
    </lineage>
</organism>
<feature type="transmembrane region" description="Helical" evidence="1">
    <location>
        <begin position="44"/>
        <end position="64"/>
    </location>
</feature>
<comment type="caution">
    <text evidence="2">The sequence shown here is derived from an EMBL/GenBank/DDBJ whole genome shotgun (WGS) entry which is preliminary data.</text>
</comment>
<feature type="transmembrane region" description="Helical" evidence="1">
    <location>
        <begin position="20"/>
        <end position="38"/>
    </location>
</feature>
<accession>A0A1F5QD67</accession>
<feature type="transmembrane region" description="Helical" evidence="1">
    <location>
        <begin position="102"/>
        <end position="120"/>
    </location>
</feature>
<reference evidence="2 3" key="1">
    <citation type="journal article" date="2016" name="Nat. Commun.">
        <title>Thousands of microbial genomes shed light on interconnected biogeochemical processes in an aquifer system.</title>
        <authorList>
            <person name="Anantharaman K."/>
            <person name="Brown C.T."/>
            <person name="Hug L.A."/>
            <person name="Sharon I."/>
            <person name="Castelle C.J."/>
            <person name="Probst A.J."/>
            <person name="Thomas B.C."/>
            <person name="Singh A."/>
            <person name="Wilkins M.J."/>
            <person name="Karaoz U."/>
            <person name="Brodie E.L."/>
            <person name="Williams K.H."/>
            <person name="Hubbard S.S."/>
            <person name="Banfield J.F."/>
        </authorList>
    </citation>
    <scope>NUCLEOTIDE SEQUENCE [LARGE SCALE GENOMIC DNA]</scope>
</reference>
<keyword evidence="1" id="KW-1133">Transmembrane helix</keyword>
<dbReference type="AlphaFoldDB" id="A0A1F5QD67"/>
<evidence type="ECO:0000313" key="3">
    <source>
        <dbReference type="Proteomes" id="UP000177235"/>
    </source>
</evidence>
<keyword evidence="1" id="KW-0812">Transmembrane</keyword>